<evidence type="ECO:0000313" key="1">
    <source>
        <dbReference type="EMBL" id="CDF34325.1"/>
    </source>
</evidence>
<dbReference type="Gramene" id="CDF34325">
    <property type="protein sequence ID" value="CDF34325"/>
    <property type="gene ID" value="CHC_T00002759001"/>
</dbReference>
<proteinExistence type="predicted"/>
<dbReference type="Proteomes" id="UP000012073">
    <property type="component" value="Unassembled WGS sequence"/>
</dbReference>
<reference evidence="2" key="1">
    <citation type="journal article" date="2013" name="Proc. Natl. Acad. Sci. U.S.A.">
        <title>Genome structure and metabolic features in the red seaweed Chondrus crispus shed light on evolution of the Archaeplastida.</title>
        <authorList>
            <person name="Collen J."/>
            <person name="Porcel B."/>
            <person name="Carre W."/>
            <person name="Ball S.G."/>
            <person name="Chaparro C."/>
            <person name="Tonon T."/>
            <person name="Barbeyron T."/>
            <person name="Michel G."/>
            <person name="Noel B."/>
            <person name="Valentin K."/>
            <person name="Elias M."/>
            <person name="Artiguenave F."/>
            <person name="Arun A."/>
            <person name="Aury J.M."/>
            <person name="Barbosa-Neto J.F."/>
            <person name="Bothwell J.H."/>
            <person name="Bouget F.Y."/>
            <person name="Brillet L."/>
            <person name="Cabello-Hurtado F."/>
            <person name="Capella-Gutierrez S."/>
            <person name="Charrier B."/>
            <person name="Cladiere L."/>
            <person name="Cock J.M."/>
            <person name="Coelho S.M."/>
            <person name="Colleoni C."/>
            <person name="Czjzek M."/>
            <person name="Da Silva C."/>
            <person name="Delage L."/>
            <person name="Denoeud F."/>
            <person name="Deschamps P."/>
            <person name="Dittami S.M."/>
            <person name="Gabaldon T."/>
            <person name="Gachon C.M."/>
            <person name="Groisillier A."/>
            <person name="Herve C."/>
            <person name="Jabbari K."/>
            <person name="Katinka M."/>
            <person name="Kloareg B."/>
            <person name="Kowalczyk N."/>
            <person name="Labadie K."/>
            <person name="Leblanc C."/>
            <person name="Lopez P.J."/>
            <person name="McLachlan D.H."/>
            <person name="Meslet-Cladiere L."/>
            <person name="Moustafa A."/>
            <person name="Nehr Z."/>
            <person name="Nyvall Collen P."/>
            <person name="Panaud O."/>
            <person name="Partensky F."/>
            <person name="Poulain J."/>
            <person name="Rensing S.A."/>
            <person name="Rousvoal S."/>
            <person name="Samson G."/>
            <person name="Symeonidi A."/>
            <person name="Weissenbach J."/>
            <person name="Zambounis A."/>
            <person name="Wincker P."/>
            <person name="Boyen C."/>
        </authorList>
    </citation>
    <scope>NUCLEOTIDE SEQUENCE [LARGE SCALE GENOMIC DNA]</scope>
    <source>
        <strain evidence="2">cv. Stackhouse</strain>
    </source>
</reference>
<dbReference type="EMBL" id="HG001685">
    <property type="protein sequence ID" value="CDF34325.1"/>
    <property type="molecule type" value="Genomic_DNA"/>
</dbReference>
<evidence type="ECO:0000313" key="2">
    <source>
        <dbReference type="Proteomes" id="UP000012073"/>
    </source>
</evidence>
<name>R7QA27_CHOCR</name>
<protein>
    <submittedName>
        <fullName evidence="1">Uncharacterized protein</fullName>
    </submittedName>
</protein>
<accession>R7QA27</accession>
<dbReference type="RefSeq" id="XP_005714144.1">
    <property type="nucleotide sequence ID" value="XM_005714087.1"/>
</dbReference>
<sequence length="82" mass="8882">MRTNWTGQPCFTVKTSAYASSEEPNVFSPSLPVNGAADVSVGPFPEHMAPAVAVMHCTCRTNPLISRQPRPLLDSQCTAYRS</sequence>
<keyword evidence="2" id="KW-1185">Reference proteome</keyword>
<dbReference type="GeneID" id="17321856"/>
<dbReference type="KEGG" id="ccp:CHC_T00002759001"/>
<organism evidence="1 2">
    <name type="scientific">Chondrus crispus</name>
    <name type="common">Carrageen Irish moss</name>
    <name type="synonym">Polymorpha crispa</name>
    <dbReference type="NCBI Taxonomy" id="2769"/>
    <lineage>
        <taxon>Eukaryota</taxon>
        <taxon>Rhodophyta</taxon>
        <taxon>Florideophyceae</taxon>
        <taxon>Rhodymeniophycidae</taxon>
        <taxon>Gigartinales</taxon>
        <taxon>Gigartinaceae</taxon>
        <taxon>Chondrus</taxon>
    </lineage>
</organism>
<gene>
    <name evidence="1" type="ORF">CHC_T00002759001</name>
</gene>
<dbReference type="AlphaFoldDB" id="R7QA27"/>